<dbReference type="GeneID" id="18930442"/>
<reference evidence="3" key="1">
    <citation type="journal article" date="2011" name="Proc. Natl. Acad. Sci. U.S.A.">
        <title>Obligate biotrophy features unraveled by the genomic analysis of rust fungi.</title>
        <authorList>
            <person name="Duplessis S."/>
            <person name="Cuomo C.A."/>
            <person name="Lin Y.-C."/>
            <person name="Aerts A."/>
            <person name="Tisserant E."/>
            <person name="Veneault-Fourrey C."/>
            <person name="Joly D.L."/>
            <person name="Hacquard S."/>
            <person name="Amselem J."/>
            <person name="Cantarel B.L."/>
            <person name="Chiu R."/>
            <person name="Coutinho P.M."/>
            <person name="Feau N."/>
            <person name="Field M."/>
            <person name="Frey P."/>
            <person name="Gelhaye E."/>
            <person name="Goldberg J."/>
            <person name="Grabherr M.G."/>
            <person name="Kodira C.D."/>
            <person name="Kohler A."/>
            <person name="Kuees U."/>
            <person name="Lindquist E.A."/>
            <person name="Lucas S.M."/>
            <person name="Mago R."/>
            <person name="Mauceli E."/>
            <person name="Morin E."/>
            <person name="Murat C."/>
            <person name="Pangilinan J.L."/>
            <person name="Park R."/>
            <person name="Pearson M."/>
            <person name="Quesneville H."/>
            <person name="Rouhier N."/>
            <person name="Sakthikumar S."/>
            <person name="Salamov A.A."/>
            <person name="Schmutz J."/>
            <person name="Selles B."/>
            <person name="Shapiro H."/>
            <person name="Tanguay P."/>
            <person name="Tuskan G.A."/>
            <person name="Henrissat B."/>
            <person name="Van de Peer Y."/>
            <person name="Rouze P."/>
            <person name="Ellis J.G."/>
            <person name="Dodds P.N."/>
            <person name="Schein J.E."/>
            <person name="Zhong S."/>
            <person name="Hamelin R.C."/>
            <person name="Grigoriev I.V."/>
            <person name="Szabo L.J."/>
            <person name="Martin F."/>
        </authorList>
    </citation>
    <scope>NUCLEOTIDE SEQUENCE [LARGE SCALE GENOMIC DNA]</scope>
    <source>
        <strain evidence="3">98AG31 / pathotype 3-4-7</strain>
    </source>
</reference>
<evidence type="ECO:0008006" key="4">
    <source>
        <dbReference type="Google" id="ProtNLM"/>
    </source>
</evidence>
<sequence length="149" mass="17177">MFIGLQRRTCHSLLILICCFLRASQITSAIIPLNQSTSGSLVHRLVKTADQLAEELYEEGQKLGKIDSFRNHMNIITKDSHRRAFKNWLTGGLDEYGIYSEREFIDHLLTWYLSTKGSNKIQKYVERYPFSGDSQSESAADQVEKLRFL</sequence>
<dbReference type="VEuPathDB" id="FungiDB:MELLADRAFT_65486"/>
<evidence type="ECO:0000313" key="2">
    <source>
        <dbReference type="EMBL" id="EGG03656.1"/>
    </source>
</evidence>
<dbReference type="HOGENOM" id="CLU_1750101_0_0_1"/>
<feature type="signal peptide" evidence="1">
    <location>
        <begin position="1"/>
        <end position="29"/>
    </location>
</feature>
<keyword evidence="3" id="KW-1185">Reference proteome</keyword>
<dbReference type="EMBL" id="GL883123">
    <property type="protein sequence ID" value="EGG03656.1"/>
    <property type="molecule type" value="Genomic_DNA"/>
</dbReference>
<name>F4RVJ4_MELLP</name>
<feature type="chain" id="PRO_5003315605" description="Secreted protein" evidence="1">
    <location>
        <begin position="30"/>
        <end position="149"/>
    </location>
</feature>
<accession>F4RVJ4</accession>
<dbReference type="InParanoid" id="F4RVJ4"/>
<evidence type="ECO:0000256" key="1">
    <source>
        <dbReference type="SAM" id="SignalP"/>
    </source>
</evidence>
<gene>
    <name evidence="2" type="ORF">MELLADRAFT_65486</name>
</gene>
<evidence type="ECO:0000313" key="3">
    <source>
        <dbReference type="Proteomes" id="UP000001072"/>
    </source>
</evidence>
<protein>
    <recommendedName>
        <fullName evidence="4">Secreted protein</fullName>
    </recommendedName>
</protein>
<dbReference type="Proteomes" id="UP000001072">
    <property type="component" value="Unassembled WGS sequence"/>
</dbReference>
<keyword evidence="1" id="KW-0732">Signal</keyword>
<dbReference type="KEGG" id="mlr:MELLADRAFT_65486"/>
<dbReference type="AlphaFoldDB" id="F4RVJ4"/>
<proteinExistence type="predicted"/>
<organism evidence="3">
    <name type="scientific">Melampsora larici-populina (strain 98AG31 / pathotype 3-4-7)</name>
    <name type="common">Poplar leaf rust fungus</name>
    <dbReference type="NCBI Taxonomy" id="747676"/>
    <lineage>
        <taxon>Eukaryota</taxon>
        <taxon>Fungi</taxon>
        <taxon>Dikarya</taxon>
        <taxon>Basidiomycota</taxon>
        <taxon>Pucciniomycotina</taxon>
        <taxon>Pucciniomycetes</taxon>
        <taxon>Pucciniales</taxon>
        <taxon>Melampsoraceae</taxon>
        <taxon>Melampsora</taxon>
    </lineage>
</organism>
<dbReference type="RefSeq" id="XP_007413103.1">
    <property type="nucleotide sequence ID" value="XM_007413041.1"/>
</dbReference>